<dbReference type="HOGENOM" id="CLU_735059_0_0_6"/>
<dbReference type="EMBL" id="CP002086">
    <property type="protein sequence ID" value="ADJ27293.1"/>
    <property type="molecule type" value="Genomic_DNA"/>
</dbReference>
<dbReference type="OrthoDB" id="9807157at2"/>
<dbReference type="AlphaFoldDB" id="D8K9K4"/>
<dbReference type="InterPro" id="IPR050087">
    <property type="entry name" value="AON_synthase_class-II"/>
</dbReference>
<dbReference type="GO" id="GO:0008483">
    <property type="term" value="F:transaminase activity"/>
    <property type="evidence" value="ECO:0007669"/>
    <property type="project" value="UniProtKB-KW"/>
</dbReference>
<dbReference type="PANTHER" id="PTHR13693">
    <property type="entry name" value="CLASS II AMINOTRANSFERASE/8-AMINO-7-OXONONANOATE SYNTHASE"/>
    <property type="match status" value="1"/>
</dbReference>
<dbReference type="InterPro" id="IPR015422">
    <property type="entry name" value="PyrdxlP-dep_Trfase_small"/>
</dbReference>
<organism evidence="4 5">
    <name type="scientific">Nitrosococcus watsoni (strain C-113)</name>
    <dbReference type="NCBI Taxonomy" id="105559"/>
    <lineage>
        <taxon>Bacteria</taxon>
        <taxon>Pseudomonadati</taxon>
        <taxon>Pseudomonadota</taxon>
        <taxon>Gammaproteobacteria</taxon>
        <taxon>Chromatiales</taxon>
        <taxon>Chromatiaceae</taxon>
        <taxon>Nitrosococcus</taxon>
    </lineage>
</organism>
<dbReference type="Gene3D" id="3.90.1150.10">
    <property type="entry name" value="Aspartate Aminotransferase, domain 1"/>
    <property type="match status" value="1"/>
</dbReference>
<dbReference type="InterPro" id="IPR004839">
    <property type="entry name" value="Aminotransferase_I/II_large"/>
</dbReference>
<dbReference type="InterPro" id="IPR015424">
    <property type="entry name" value="PyrdxlP-dep_Trfase"/>
</dbReference>
<dbReference type="Gene3D" id="3.40.640.10">
    <property type="entry name" value="Type I PLP-dependent aspartate aminotransferase-like (Major domain)"/>
    <property type="match status" value="1"/>
</dbReference>
<sequence length="365" mass="39967">MLDFTSVLYLGLRHSSGVLRPWTQLTSGKPAALITPAAQHRVAGALAELQGCEEATIGPSTLHLFWDLFGILAKQGMAIYLDGGTYPIARWGVERAAARGIPVRRFPHRNPEALRRRLKQDSSRGLRPLVVADGFCPGCGKPIPLHAYLESARDWGGYLLLDDTQALGILGYSPSFRAPYGREGGGSLPWHHAAGSDVLLVSSLAKGFGVPMAVLAGSHALIRWFKDKSETRTHCSPPSIAIIHAAEHALKVNKSYGDGLRLRLARLVHYFRSRLAQIGWPTVGGLFPVQTLMPKPTLDARKLHEQLLRQGIQTVLHRGRKELGACLSFLITARHSRGDIDRAANAVARFAGKRDPQEISHEYCL</sequence>
<keyword evidence="5" id="KW-1185">Reference proteome</keyword>
<evidence type="ECO:0000256" key="1">
    <source>
        <dbReference type="ARBA" id="ARBA00001933"/>
    </source>
</evidence>
<evidence type="ECO:0000313" key="4">
    <source>
        <dbReference type="EMBL" id="ADJ27293.1"/>
    </source>
</evidence>
<keyword evidence="4" id="KW-0032">Aminotransferase</keyword>
<proteinExistence type="predicted"/>
<dbReference type="eggNOG" id="COG0156">
    <property type="taxonomic scope" value="Bacteria"/>
</dbReference>
<accession>D8K9K4</accession>
<dbReference type="RefSeq" id="WP_013219404.1">
    <property type="nucleotide sequence ID" value="NC_014315.1"/>
</dbReference>
<feature type="domain" description="Aminotransferase class I/classII large" evidence="3">
    <location>
        <begin position="69"/>
        <end position="346"/>
    </location>
</feature>
<dbReference type="Pfam" id="PF00155">
    <property type="entry name" value="Aminotran_1_2"/>
    <property type="match status" value="1"/>
</dbReference>
<dbReference type="Proteomes" id="UP000000393">
    <property type="component" value="Chromosome"/>
</dbReference>
<gene>
    <name evidence="4" type="ordered locus">Nwat_0323</name>
</gene>
<dbReference type="GO" id="GO:0030170">
    <property type="term" value="F:pyridoxal phosphate binding"/>
    <property type="evidence" value="ECO:0007669"/>
    <property type="project" value="InterPro"/>
</dbReference>
<dbReference type="InterPro" id="IPR015421">
    <property type="entry name" value="PyrdxlP-dep_Trfase_major"/>
</dbReference>
<name>D8K9K4_NITWC</name>
<evidence type="ECO:0000259" key="3">
    <source>
        <dbReference type="Pfam" id="PF00155"/>
    </source>
</evidence>
<evidence type="ECO:0000256" key="2">
    <source>
        <dbReference type="ARBA" id="ARBA00022679"/>
    </source>
</evidence>
<dbReference type="SUPFAM" id="SSF53383">
    <property type="entry name" value="PLP-dependent transferases"/>
    <property type="match status" value="1"/>
</dbReference>
<comment type="cofactor">
    <cofactor evidence="1">
        <name>pyridoxal 5'-phosphate</name>
        <dbReference type="ChEBI" id="CHEBI:597326"/>
    </cofactor>
</comment>
<evidence type="ECO:0000313" key="5">
    <source>
        <dbReference type="Proteomes" id="UP000000393"/>
    </source>
</evidence>
<reference evidence="4 5" key="1">
    <citation type="submission" date="2010-06" db="EMBL/GenBank/DDBJ databases">
        <title>Complete sequence of chromosome of Nitrosococcus watsoni C-113.</title>
        <authorList>
            <consortium name="US DOE Joint Genome Institute"/>
            <person name="Lucas S."/>
            <person name="Copeland A."/>
            <person name="Lapidus A."/>
            <person name="Cheng J.-F."/>
            <person name="Bruce D."/>
            <person name="Goodwin L."/>
            <person name="Pitluck S."/>
            <person name="Malfatti S.A."/>
            <person name="Chain P.S.G."/>
            <person name="Land M."/>
            <person name="Hauser L."/>
            <person name="Kyrpides N."/>
            <person name="Ivanova N."/>
            <person name="Cambell M.A."/>
            <person name="Heidelberg J.F."/>
            <person name="Klotz M.G."/>
            <person name="Woyke T."/>
        </authorList>
    </citation>
    <scope>NUCLEOTIDE SEQUENCE [LARGE SCALE GENOMIC DNA]</scope>
    <source>
        <strain evidence="4 5">C-113</strain>
    </source>
</reference>
<dbReference type="KEGG" id="nwa:Nwat_0323"/>
<dbReference type="STRING" id="105559.Nwat_0323"/>
<keyword evidence="2 4" id="KW-0808">Transferase</keyword>
<protein>
    <submittedName>
        <fullName evidence="4">Aminotransferase class I and II</fullName>
    </submittedName>
</protein>